<evidence type="ECO:0000256" key="2">
    <source>
        <dbReference type="PROSITE-ProRule" id="PRU00169"/>
    </source>
</evidence>
<dbReference type="SMART" id="SM00448">
    <property type="entry name" value="REC"/>
    <property type="match status" value="1"/>
</dbReference>
<reference evidence="4" key="1">
    <citation type="submission" date="2021-04" db="EMBL/GenBank/DDBJ databases">
        <authorList>
            <person name="Hornung B."/>
        </authorList>
    </citation>
    <scope>NUCLEOTIDE SEQUENCE</scope>
    <source>
        <strain evidence="4">G5G6</strain>
    </source>
</reference>
<protein>
    <recommendedName>
        <fullName evidence="3">Response regulatory domain-containing protein</fullName>
    </recommendedName>
</protein>
<dbReference type="PANTHER" id="PTHR44591">
    <property type="entry name" value="STRESS RESPONSE REGULATOR PROTEIN 1"/>
    <property type="match status" value="1"/>
</dbReference>
<evidence type="ECO:0000256" key="1">
    <source>
        <dbReference type="ARBA" id="ARBA00022553"/>
    </source>
</evidence>
<keyword evidence="1 2" id="KW-0597">Phosphoprotein</keyword>
<dbReference type="InterPro" id="IPR050595">
    <property type="entry name" value="Bact_response_regulator"/>
</dbReference>
<gene>
    <name evidence="4" type="ORF">GTOL_11048</name>
</gene>
<accession>A0A916NHC0</accession>
<evidence type="ECO:0000313" key="4">
    <source>
        <dbReference type="EMBL" id="CAG4883166.1"/>
    </source>
</evidence>
<keyword evidence="5" id="KW-1185">Reference proteome</keyword>
<dbReference type="GO" id="GO:0000160">
    <property type="term" value="P:phosphorelay signal transduction system"/>
    <property type="evidence" value="ECO:0007669"/>
    <property type="project" value="InterPro"/>
</dbReference>
<dbReference type="InterPro" id="IPR011006">
    <property type="entry name" value="CheY-like_superfamily"/>
</dbReference>
<dbReference type="Proteomes" id="UP000742786">
    <property type="component" value="Unassembled WGS sequence"/>
</dbReference>
<feature type="domain" description="Response regulatory" evidence="3">
    <location>
        <begin position="8"/>
        <end position="124"/>
    </location>
</feature>
<dbReference type="PANTHER" id="PTHR44591:SF3">
    <property type="entry name" value="RESPONSE REGULATORY DOMAIN-CONTAINING PROTEIN"/>
    <property type="match status" value="1"/>
</dbReference>
<dbReference type="AlphaFoldDB" id="A0A916NHC0"/>
<comment type="caution">
    <text evidence="4">The sequence shown here is derived from an EMBL/GenBank/DDBJ whole genome shotgun (WGS) entry which is preliminary data.</text>
</comment>
<dbReference type="Pfam" id="PF00072">
    <property type="entry name" value="Response_reg"/>
    <property type="match status" value="1"/>
</dbReference>
<name>A0A916NHC0_9PROT</name>
<proteinExistence type="predicted"/>
<dbReference type="CDD" id="cd17535">
    <property type="entry name" value="REC_NarL-like"/>
    <property type="match status" value="1"/>
</dbReference>
<dbReference type="InterPro" id="IPR001789">
    <property type="entry name" value="Sig_transdc_resp-reg_receiver"/>
</dbReference>
<dbReference type="PROSITE" id="PS50110">
    <property type="entry name" value="RESPONSE_REGULATORY"/>
    <property type="match status" value="1"/>
</dbReference>
<sequence>MLTEATTKVFIVDDSFPIRERLEGMLAEIKGVSVVGSAESPALAIKGIANTRPDSVVLDIHLRGGSGIEVLKGMGTIAPEVIFIVLTNYPNPQYRKAYLEAGASYFLDKTTEFEKVVEIIAALGATRH</sequence>
<dbReference type="Gene3D" id="3.40.50.2300">
    <property type="match status" value="1"/>
</dbReference>
<evidence type="ECO:0000313" key="5">
    <source>
        <dbReference type="Proteomes" id="UP000742786"/>
    </source>
</evidence>
<feature type="modified residue" description="4-aspartylphosphate" evidence="2">
    <location>
        <position position="59"/>
    </location>
</feature>
<dbReference type="InterPro" id="IPR058245">
    <property type="entry name" value="NreC/VraR/RcsB-like_REC"/>
</dbReference>
<organism evidence="4 5">
    <name type="scientific">Georgfuchsia toluolica</name>
    <dbReference type="NCBI Taxonomy" id="424218"/>
    <lineage>
        <taxon>Bacteria</taxon>
        <taxon>Pseudomonadati</taxon>
        <taxon>Pseudomonadota</taxon>
        <taxon>Betaproteobacteria</taxon>
        <taxon>Nitrosomonadales</taxon>
        <taxon>Sterolibacteriaceae</taxon>
        <taxon>Georgfuchsia</taxon>
    </lineage>
</organism>
<dbReference type="SUPFAM" id="SSF52172">
    <property type="entry name" value="CheY-like"/>
    <property type="match status" value="1"/>
</dbReference>
<dbReference type="EMBL" id="CAJQUM010000001">
    <property type="protein sequence ID" value="CAG4883166.1"/>
    <property type="molecule type" value="Genomic_DNA"/>
</dbReference>
<dbReference type="RefSeq" id="WP_220635161.1">
    <property type="nucleotide sequence ID" value="NZ_CAJQUM010000001.1"/>
</dbReference>
<evidence type="ECO:0000259" key="3">
    <source>
        <dbReference type="PROSITE" id="PS50110"/>
    </source>
</evidence>